<keyword evidence="4 7" id="KW-0472">Membrane</keyword>
<evidence type="ECO:0000313" key="9">
    <source>
        <dbReference type="EMBL" id="KAF5715206.1"/>
    </source>
</evidence>
<evidence type="ECO:0000256" key="6">
    <source>
        <dbReference type="SAM" id="MobiDB-lite"/>
    </source>
</evidence>
<feature type="transmembrane region" description="Helical" evidence="7">
    <location>
        <begin position="450"/>
        <end position="472"/>
    </location>
</feature>
<evidence type="ECO:0000313" key="10">
    <source>
        <dbReference type="Proteomes" id="UP000532311"/>
    </source>
</evidence>
<accession>A0A8H5YPX8</accession>
<dbReference type="PANTHER" id="PTHR33048:SF47">
    <property type="entry name" value="INTEGRAL MEMBRANE PROTEIN-RELATED"/>
    <property type="match status" value="1"/>
</dbReference>
<name>A0A8H5YPX8_9HYPO</name>
<reference evidence="9 10" key="1">
    <citation type="submission" date="2020-05" db="EMBL/GenBank/DDBJ databases">
        <title>Identification and distribution of gene clusters putatively required for synthesis of sphingolipid metabolism inhibitors in phylogenetically diverse species of the filamentous fungus Fusarium.</title>
        <authorList>
            <person name="Kim H.-S."/>
            <person name="Busman M."/>
            <person name="Brown D.W."/>
            <person name="Divon H."/>
            <person name="Uhlig S."/>
            <person name="Proctor R.H."/>
        </authorList>
    </citation>
    <scope>NUCLEOTIDE SEQUENCE [LARGE SCALE GENOMIC DNA]</scope>
    <source>
        <strain evidence="9 10">NRRL 26131</strain>
    </source>
</reference>
<dbReference type="Pfam" id="PF20684">
    <property type="entry name" value="Fung_rhodopsin"/>
    <property type="match status" value="1"/>
</dbReference>
<feature type="compositionally biased region" description="Polar residues" evidence="6">
    <location>
        <begin position="1"/>
        <end position="14"/>
    </location>
</feature>
<evidence type="ECO:0000256" key="1">
    <source>
        <dbReference type="ARBA" id="ARBA00004141"/>
    </source>
</evidence>
<keyword evidence="2 7" id="KW-0812">Transmembrane</keyword>
<feature type="region of interest" description="Disordered" evidence="6">
    <location>
        <begin position="1"/>
        <end position="45"/>
    </location>
</feature>
<evidence type="ECO:0000256" key="2">
    <source>
        <dbReference type="ARBA" id="ARBA00022692"/>
    </source>
</evidence>
<dbReference type="GO" id="GO:0016020">
    <property type="term" value="C:membrane"/>
    <property type="evidence" value="ECO:0007669"/>
    <property type="project" value="UniProtKB-SubCell"/>
</dbReference>
<keyword evidence="3 7" id="KW-1133">Transmembrane helix</keyword>
<evidence type="ECO:0000259" key="8">
    <source>
        <dbReference type="Pfam" id="PF20684"/>
    </source>
</evidence>
<feature type="transmembrane region" description="Helical" evidence="7">
    <location>
        <begin position="416"/>
        <end position="438"/>
    </location>
</feature>
<protein>
    <recommendedName>
        <fullName evidence="8">Rhodopsin domain-containing protein</fullName>
    </recommendedName>
</protein>
<evidence type="ECO:0000256" key="7">
    <source>
        <dbReference type="SAM" id="Phobius"/>
    </source>
</evidence>
<evidence type="ECO:0000256" key="5">
    <source>
        <dbReference type="ARBA" id="ARBA00038359"/>
    </source>
</evidence>
<comment type="similarity">
    <text evidence="5">Belongs to the SAT4 family.</text>
</comment>
<dbReference type="EMBL" id="JAAQPF010000115">
    <property type="protein sequence ID" value="KAF5715206.1"/>
    <property type="molecule type" value="Genomic_DNA"/>
</dbReference>
<proteinExistence type="inferred from homology"/>
<keyword evidence="10" id="KW-1185">Reference proteome</keyword>
<dbReference type="InterPro" id="IPR049326">
    <property type="entry name" value="Rhodopsin_dom_fungi"/>
</dbReference>
<dbReference type="InterPro" id="IPR052337">
    <property type="entry name" value="SAT4-like"/>
</dbReference>
<dbReference type="Proteomes" id="UP000532311">
    <property type="component" value="Unassembled WGS sequence"/>
</dbReference>
<gene>
    <name evidence="9" type="ORF">FGLOB1_3147</name>
</gene>
<organism evidence="9 10">
    <name type="scientific">Fusarium globosum</name>
    <dbReference type="NCBI Taxonomy" id="78864"/>
    <lineage>
        <taxon>Eukaryota</taxon>
        <taxon>Fungi</taxon>
        <taxon>Dikarya</taxon>
        <taxon>Ascomycota</taxon>
        <taxon>Pezizomycotina</taxon>
        <taxon>Sordariomycetes</taxon>
        <taxon>Hypocreomycetidae</taxon>
        <taxon>Hypocreales</taxon>
        <taxon>Nectriaceae</taxon>
        <taxon>Fusarium</taxon>
        <taxon>Fusarium fujikuroi species complex</taxon>
    </lineage>
</organism>
<evidence type="ECO:0000256" key="4">
    <source>
        <dbReference type="ARBA" id="ARBA00023136"/>
    </source>
</evidence>
<dbReference type="PANTHER" id="PTHR33048">
    <property type="entry name" value="PTH11-LIKE INTEGRAL MEMBRANE PROTEIN (AFU_ORTHOLOGUE AFUA_5G11245)"/>
    <property type="match status" value="1"/>
</dbReference>
<comment type="caution">
    <text evidence="9">The sequence shown here is derived from an EMBL/GenBank/DDBJ whole genome shotgun (WGS) entry which is preliminary data.</text>
</comment>
<sequence length="682" mass="78001">MDQQRLINELLQPNSTPKQDPSPDSPKSGRIMPPRKCKASSRHNIESGTSPFLTLPAEIRLEIYRHLLVSKNHAELHYCTSKRFRLIPKEPWDCPLEIHPNILLTCWIINREATPILYSENVFRRGYCWPRRYAVGRHRMWPICDTSPLTKVNFAYISRLHLFRDYEHWFCDGKLKIFTDFPQLKDLDIHIDQNDCVDGINMSEFPYQTLKAIRSDLRSFKMEIRLDFHEKAHTDWLAKCRDLKKENFGIHLDKKRALETWFEHEGLFADRSLFWRFKTQRSEWCGPSCYISFAFDDKRREYEFIDLEVWDDSDGKFGRLKTSEESAKPQDDCLEGFVPPLFGSVGDGHFAVRGTLMCNTMYPRNDGLVGRNECEYQIDCILIPFTVFTLLAIHHGLGLATPLFTKNDLSQALKEIFVLHLLYVCGLAAAKTSILFFYLRVFQDPTFRTLVWITHAFNVLSTVTLVTLALTLGRSASYLLGNTADSVSSLTRYSKALKVVLAHCVVNLAVDIWMLILPMTQLYNIGLKLNKKINVIAMFGLGLFLTVVSLVRTIFSAQFLADPAEAQTGQQQVVLWACIETYMGAIVACAPSTRQLIRKVIYLMRKQKQGQSTDKPIFIDRSLAPIPDEEDMPTLSDVGGLTTVTVSSGQTAVSGMEHEMETVRKLGEERNLGTSILNAKKN</sequence>
<feature type="transmembrane region" description="Helical" evidence="7">
    <location>
        <begin position="496"/>
        <end position="516"/>
    </location>
</feature>
<comment type="subcellular location">
    <subcellularLocation>
        <location evidence="1">Membrane</location>
        <topology evidence="1">Multi-pass membrane protein</topology>
    </subcellularLocation>
</comment>
<feature type="transmembrane region" description="Helical" evidence="7">
    <location>
        <begin position="381"/>
        <end position="404"/>
    </location>
</feature>
<feature type="transmembrane region" description="Helical" evidence="7">
    <location>
        <begin position="536"/>
        <end position="555"/>
    </location>
</feature>
<evidence type="ECO:0000256" key="3">
    <source>
        <dbReference type="ARBA" id="ARBA00022989"/>
    </source>
</evidence>
<dbReference type="AlphaFoldDB" id="A0A8H5YPX8"/>
<feature type="domain" description="Rhodopsin" evidence="8">
    <location>
        <begin position="382"/>
        <end position="599"/>
    </location>
</feature>